<feature type="compositionally biased region" description="Basic and acidic residues" evidence="2">
    <location>
        <begin position="359"/>
        <end position="378"/>
    </location>
</feature>
<evidence type="ECO:0000256" key="2">
    <source>
        <dbReference type="SAM" id="MobiDB-lite"/>
    </source>
</evidence>
<feature type="region of interest" description="Disordered" evidence="2">
    <location>
        <begin position="341"/>
        <end position="378"/>
    </location>
</feature>
<dbReference type="Proteomes" id="UP000751190">
    <property type="component" value="Unassembled WGS sequence"/>
</dbReference>
<evidence type="ECO:0000256" key="1">
    <source>
        <dbReference type="SAM" id="Coils"/>
    </source>
</evidence>
<keyword evidence="5" id="KW-1185">Reference proteome</keyword>
<evidence type="ECO:0000313" key="4">
    <source>
        <dbReference type="EMBL" id="KAG8458262.1"/>
    </source>
</evidence>
<keyword evidence="3" id="KW-1133">Transmembrane helix</keyword>
<evidence type="ECO:0000313" key="5">
    <source>
        <dbReference type="Proteomes" id="UP000751190"/>
    </source>
</evidence>
<keyword evidence="3" id="KW-0812">Transmembrane</keyword>
<dbReference type="AlphaFoldDB" id="A0A8J5X8B3"/>
<proteinExistence type="predicted"/>
<keyword evidence="1" id="KW-0175">Coiled coil</keyword>
<feature type="transmembrane region" description="Helical" evidence="3">
    <location>
        <begin position="133"/>
        <end position="160"/>
    </location>
</feature>
<protein>
    <submittedName>
        <fullName evidence="4">Uncharacterized protein</fullName>
    </submittedName>
</protein>
<dbReference type="EMBL" id="JAGTXO010000055">
    <property type="protein sequence ID" value="KAG8458262.1"/>
    <property type="molecule type" value="Genomic_DNA"/>
</dbReference>
<sequence length="378" mass="40262">MFSPAAAAHARGSMSILNGLIAIQREQHIATQAALRLGSLNFAVTARNTARTRKLESELDAVRRSAGEHRLELERLRAQLLDARKDAEQQHAQLRDASRTHDESLLALQELVRTYRAQLAVVEREQRSSDGMLHVGIVVLAAWVLSSPLVSLPLAFISALLRLLTGRRTRSASALTFALRVAVLGWLVARLRRACQQLGLLDARAESAAKHELARGIRLLLERLVADVLASFGARDSGRLASATLHARALVLAAAHSGRDALKDARARWAHRALPRPSAPDCAEEPLARVPVDGAGVRPNLDAAQLIAPTVADASRRAGVLANVAAPVARAAPLGAAPGARAQREAKAGAGGVASAADKSCEHGERAVDDKENCGIQR</sequence>
<reference evidence="4" key="1">
    <citation type="submission" date="2021-05" db="EMBL/GenBank/DDBJ databases">
        <title>The genome of the haptophyte Pavlova lutheri (Diacronema luteri, Pavlovales) - a model for lipid biosynthesis in eukaryotic algae.</title>
        <authorList>
            <person name="Hulatt C.J."/>
            <person name="Posewitz M.C."/>
        </authorList>
    </citation>
    <scope>NUCLEOTIDE SEQUENCE</scope>
    <source>
        <strain evidence="4">NIVA-4/92</strain>
    </source>
</reference>
<accession>A0A8J5X8B3</accession>
<keyword evidence="3" id="KW-0472">Membrane</keyword>
<gene>
    <name evidence="4" type="ORF">KFE25_001554</name>
</gene>
<feature type="transmembrane region" description="Helical" evidence="3">
    <location>
        <begin position="172"/>
        <end position="189"/>
    </location>
</feature>
<name>A0A8J5X8B3_DIALT</name>
<feature type="coiled-coil region" evidence="1">
    <location>
        <begin position="59"/>
        <end position="125"/>
    </location>
</feature>
<comment type="caution">
    <text evidence="4">The sequence shown here is derived from an EMBL/GenBank/DDBJ whole genome shotgun (WGS) entry which is preliminary data.</text>
</comment>
<organism evidence="4 5">
    <name type="scientific">Diacronema lutheri</name>
    <name type="common">Unicellular marine alga</name>
    <name type="synonym">Monochrysis lutheri</name>
    <dbReference type="NCBI Taxonomy" id="2081491"/>
    <lineage>
        <taxon>Eukaryota</taxon>
        <taxon>Haptista</taxon>
        <taxon>Haptophyta</taxon>
        <taxon>Pavlovophyceae</taxon>
        <taxon>Pavlovales</taxon>
        <taxon>Pavlovaceae</taxon>
        <taxon>Diacronema</taxon>
    </lineage>
</organism>
<evidence type="ECO:0000256" key="3">
    <source>
        <dbReference type="SAM" id="Phobius"/>
    </source>
</evidence>